<dbReference type="InterPro" id="IPR023112">
    <property type="entry name" value="Antifungal-protein_dom_sf"/>
</dbReference>
<keyword evidence="2" id="KW-0295">Fungicide</keyword>
<accession>A0ABQ1AWT6</accession>
<keyword evidence="3" id="KW-0732">Signal</keyword>
<evidence type="ECO:0000313" key="4">
    <source>
        <dbReference type="EMBL" id="GFF89460.1"/>
    </source>
</evidence>
<evidence type="ECO:0000313" key="5">
    <source>
        <dbReference type="Proteomes" id="UP000465266"/>
    </source>
</evidence>
<gene>
    <name evidence="4" type="ORF">IFM53868_05846</name>
</gene>
<evidence type="ECO:0000256" key="2">
    <source>
        <dbReference type="ARBA" id="ARBA00022577"/>
    </source>
</evidence>
<dbReference type="Proteomes" id="UP000465266">
    <property type="component" value="Unassembled WGS sequence"/>
</dbReference>
<dbReference type="Gene3D" id="2.40.50.60">
    <property type="entry name" value="Antifungal protein domain"/>
    <property type="match status" value="1"/>
</dbReference>
<reference evidence="4 5" key="1">
    <citation type="submission" date="2020-01" db="EMBL/GenBank/DDBJ databases">
        <title>Draft genome sequence of Aspergillus udagawae IFM 53868.</title>
        <authorList>
            <person name="Takahashi H."/>
            <person name="Yaguchi T."/>
        </authorList>
    </citation>
    <scope>NUCLEOTIDE SEQUENCE [LARGE SCALE GENOMIC DNA]</scope>
    <source>
        <strain evidence="4 5">IFM 53868</strain>
    </source>
</reference>
<feature type="signal peptide" evidence="3">
    <location>
        <begin position="1"/>
        <end position="21"/>
    </location>
</feature>
<dbReference type="InterPro" id="IPR022706">
    <property type="entry name" value="Antifungal_prot"/>
</dbReference>
<dbReference type="Pfam" id="PF11402">
    <property type="entry name" value="Antifungal_prot"/>
    <property type="match status" value="1"/>
</dbReference>
<organism evidence="4 5">
    <name type="scientific">Aspergillus udagawae</name>
    <dbReference type="NCBI Taxonomy" id="91492"/>
    <lineage>
        <taxon>Eukaryota</taxon>
        <taxon>Fungi</taxon>
        <taxon>Dikarya</taxon>
        <taxon>Ascomycota</taxon>
        <taxon>Pezizomycotina</taxon>
        <taxon>Eurotiomycetes</taxon>
        <taxon>Eurotiomycetidae</taxon>
        <taxon>Eurotiales</taxon>
        <taxon>Aspergillaceae</taxon>
        <taxon>Aspergillus</taxon>
        <taxon>Aspergillus subgen. Fumigati</taxon>
    </lineage>
</organism>
<proteinExistence type="predicted"/>
<sequence length="104" mass="11439">MKAFTLTSFGLALSAVLGALASPASPGSPTSNDLDVRNENNHQVQYPGKCDPKTNQCHYESQSGLKAICHCDFKKCTDAIETKQCYFDSYTRKCVCQERETTPP</sequence>
<evidence type="ECO:0000256" key="3">
    <source>
        <dbReference type="SAM" id="SignalP"/>
    </source>
</evidence>
<evidence type="ECO:0008006" key="6">
    <source>
        <dbReference type="Google" id="ProtNLM"/>
    </source>
</evidence>
<keyword evidence="5" id="KW-1185">Reference proteome</keyword>
<dbReference type="EMBL" id="BLKG01000061">
    <property type="protein sequence ID" value="GFF89460.1"/>
    <property type="molecule type" value="Genomic_DNA"/>
</dbReference>
<keyword evidence="1" id="KW-0929">Antimicrobial</keyword>
<name>A0ABQ1AWT6_9EURO</name>
<dbReference type="SUPFAM" id="SSF57598">
    <property type="entry name" value="Antifungal protein (AGAFP)"/>
    <property type="match status" value="1"/>
</dbReference>
<feature type="chain" id="PRO_5045240778" description="Antifungal protein" evidence="3">
    <location>
        <begin position="22"/>
        <end position="104"/>
    </location>
</feature>
<evidence type="ECO:0000256" key="1">
    <source>
        <dbReference type="ARBA" id="ARBA00022529"/>
    </source>
</evidence>
<comment type="caution">
    <text evidence="4">The sequence shown here is derived from an EMBL/GenBank/DDBJ whole genome shotgun (WGS) entry which is preliminary data.</text>
</comment>
<protein>
    <recommendedName>
        <fullName evidence="6">Antifungal protein</fullName>
    </recommendedName>
</protein>